<dbReference type="Pfam" id="PF00172">
    <property type="entry name" value="Zn_clus"/>
    <property type="match status" value="1"/>
</dbReference>
<evidence type="ECO:0000256" key="4">
    <source>
        <dbReference type="ARBA" id="ARBA00023242"/>
    </source>
</evidence>
<evidence type="ECO:0000313" key="8">
    <source>
        <dbReference type="Proteomes" id="UP001149163"/>
    </source>
</evidence>
<dbReference type="OrthoDB" id="5350673at2759"/>
<dbReference type="InterPro" id="IPR036864">
    <property type="entry name" value="Zn2-C6_fun-type_DNA-bd_sf"/>
</dbReference>
<dbReference type="Pfam" id="PF11951">
    <property type="entry name" value="Fungal_trans_2"/>
    <property type="match status" value="1"/>
</dbReference>
<dbReference type="PROSITE" id="PS50048">
    <property type="entry name" value="ZN2_CY6_FUNGAL_2"/>
    <property type="match status" value="1"/>
</dbReference>
<sequence length="453" mass="51143">MGPRRSHRKSRNGCPECKLRRLKCDERYPCSNCVKHAIQCSYVAPVDRTESPASSASPATQSQPQSQLQAQAQVNPPVYSHSQLGSYAPTPNSSYPGILANSEIEFESDGTLDFVGILPSSPQDALGLKEDWGLDLELMHHYCTVTCNTLTIREDVRHVWRAIMPTEGYSNKYVMHGILAIAAVHRAYLYSASAQKEKYIKASAYHLATGLKEFREIIASPVDPENWQPVFCFASMISVYLCTVPIRLGVPQWPNPITNVIDLFASIKGMQAIMNPFLPSLRRTQLAPLANSISLESEMRVHSPSLAAQSLLPADIWTQIARLQQFIDDYPFSPPSTAGNSPEKYSEHRKDYESALKFYKNSTRQLELAGPNVEVGMVFSWAYPLSKQFHEDLRANHPAALVVLAHFCVLLQAVDHFWYLHGMARQVLEDIERQMQPGFRDWLVWPRRWVLGR</sequence>
<evidence type="ECO:0000256" key="3">
    <source>
        <dbReference type="ARBA" id="ARBA00023163"/>
    </source>
</evidence>
<keyword evidence="1" id="KW-0805">Transcription regulation</keyword>
<keyword evidence="4" id="KW-0539">Nucleus</keyword>
<dbReference type="AlphaFoldDB" id="A0A9W9I5V2"/>
<feature type="compositionally biased region" description="Low complexity" evidence="5">
    <location>
        <begin position="51"/>
        <end position="73"/>
    </location>
</feature>
<gene>
    <name evidence="7" type="ORF">N7482_005990</name>
</gene>
<dbReference type="Proteomes" id="UP001149163">
    <property type="component" value="Unassembled WGS sequence"/>
</dbReference>
<proteinExistence type="predicted"/>
<evidence type="ECO:0000313" key="7">
    <source>
        <dbReference type="EMBL" id="KAJ5167209.1"/>
    </source>
</evidence>
<dbReference type="EMBL" id="JAPQKN010000003">
    <property type="protein sequence ID" value="KAJ5167209.1"/>
    <property type="molecule type" value="Genomic_DNA"/>
</dbReference>
<protein>
    <recommendedName>
        <fullName evidence="6">Zn(2)-C6 fungal-type domain-containing protein</fullName>
    </recommendedName>
</protein>
<dbReference type="CDD" id="cd00067">
    <property type="entry name" value="GAL4"/>
    <property type="match status" value="1"/>
</dbReference>
<dbReference type="GeneID" id="81427291"/>
<keyword evidence="2" id="KW-0238">DNA-binding</keyword>
<reference evidence="7" key="2">
    <citation type="journal article" date="2023" name="IMA Fungus">
        <title>Comparative genomic study of the Penicillium genus elucidates a diverse pangenome and 15 lateral gene transfer events.</title>
        <authorList>
            <person name="Petersen C."/>
            <person name="Sorensen T."/>
            <person name="Nielsen M.R."/>
            <person name="Sondergaard T.E."/>
            <person name="Sorensen J.L."/>
            <person name="Fitzpatrick D.A."/>
            <person name="Frisvad J.C."/>
            <person name="Nielsen K.L."/>
        </authorList>
    </citation>
    <scope>NUCLEOTIDE SEQUENCE</scope>
    <source>
        <strain evidence="7">IBT 26290</strain>
    </source>
</reference>
<reference evidence="7" key="1">
    <citation type="submission" date="2022-11" db="EMBL/GenBank/DDBJ databases">
        <authorList>
            <person name="Petersen C."/>
        </authorList>
    </citation>
    <scope>NUCLEOTIDE SEQUENCE</scope>
    <source>
        <strain evidence="7">IBT 26290</strain>
    </source>
</reference>
<dbReference type="GO" id="GO:0008270">
    <property type="term" value="F:zinc ion binding"/>
    <property type="evidence" value="ECO:0007669"/>
    <property type="project" value="InterPro"/>
</dbReference>
<comment type="caution">
    <text evidence="7">The sequence shown here is derived from an EMBL/GenBank/DDBJ whole genome shotgun (WGS) entry which is preliminary data.</text>
</comment>
<evidence type="ECO:0000256" key="5">
    <source>
        <dbReference type="SAM" id="MobiDB-lite"/>
    </source>
</evidence>
<dbReference type="SMART" id="SM00066">
    <property type="entry name" value="GAL4"/>
    <property type="match status" value="1"/>
</dbReference>
<feature type="region of interest" description="Disordered" evidence="5">
    <location>
        <begin position="49"/>
        <end position="86"/>
    </location>
</feature>
<evidence type="ECO:0000256" key="1">
    <source>
        <dbReference type="ARBA" id="ARBA00023015"/>
    </source>
</evidence>
<dbReference type="PANTHER" id="PTHR47657">
    <property type="entry name" value="STEROL REGULATORY ELEMENT-BINDING PROTEIN ECM22"/>
    <property type="match status" value="1"/>
</dbReference>
<dbReference type="InterPro" id="IPR052400">
    <property type="entry name" value="Zn2-C6_fungal_TF"/>
</dbReference>
<dbReference type="Gene3D" id="4.10.240.10">
    <property type="entry name" value="Zn(2)-C6 fungal-type DNA-binding domain"/>
    <property type="match status" value="1"/>
</dbReference>
<feature type="domain" description="Zn(2)-C6 fungal-type" evidence="6">
    <location>
        <begin position="13"/>
        <end position="42"/>
    </location>
</feature>
<dbReference type="InterPro" id="IPR001138">
    <property type="entry name" value="Zn2Cys6_DnaBD"/>
</dbReference>
<dbReference type="GO" id="GO:0003677">
    <property type="term" value="F:DNA binding"/>
    <property type="evidence" value="ECO:0007669"/>
    <property type="project" value="UniProtKB-KW"/>
</dbReference>
<dbReference type="RefSeq" id="XP_056543670.1">
    <property type="nucleotide sequence ID" value="XM_056688115.1"/>
</dbReference>
<dbReference type="GO" id="GO:0000981">
    <property type="term" value="F:DNA-binding transcription factor activity, RNA polymerase II-specific"/>
    <property type="evidence" value="ECO:0007669"/>
    <property type="project" value="InterPro"/>
</dbReference>
<dbReference type="PROSITE" id="PS00463">
    <property type="entry name" value="ZN2_CY6_FUNGAL_1"/>
    <property type="match status" value="1"/>
</dbReference>
<keyword evidence="8" id="KW-1185">Reference proteome</keyword>
<dbReference type="PANTHER" id="PTHR47657:SF7">
    <property type="entry name" value="STEROL REGULATORY ELEMENT-BINDING PROTEIN ECM22"/>
    <property type="match status" value="1"/>
</dbReference>
<dbReference type="InterPro" id="IPR021858">
    <property type="entry name" value="Fun_TF"/>
</dbReference>
<dbReference type="SUPFAM" id="SSF57701">
    <property type="entry name" value="Zn2/Cys6 DNA-binding domain"/>
    <property type="match status" value="1"/>
</dbReference>
<organism evidence="7 8">
    <name type="scientific">Penicillium canariense</name>
    <dbReference type="NCBI Taxonomy" id="189055"/>
    <lineage>
        <taxon>Eukaryota</taxon>
        <taxon>Fungi</taxon>
        <taxon>Dikarya</taxon>
        <taxon>Ascomycota</taxon>
        <taxon>Pezizomycotina</taxon>
        <taxon>Eurotiomycetes</taxon>
        <taxon>Eurotiomycetidae</taxon>
        <taxon>Eurotiales</taxon>
        <taxon>Aspergillaceae</taxon>
        <taxon>Penicillium</taxon>
    </lineage>
</organism>
<keyword evidence="3" id="KW-0804">Transcription</keyword>
<evidence type="ECO:0000256" key="2">
    <source>
        <dbReference type="ARBA" id="ARBA00023125"/>
    </source>
</evidence>
<accession>A0A9W9I5V2</accession>
<name>A0A9W9I5V2_9EURO</name>
<evidence type="ECO:0000259" key="6">
    <source>
        <dbReference type="PROSITE" id="PS50048"/>
    </source>
</evidence>